<reference evidence="6 7" key="1">
    <citation type="submission" date="2019-05" db="EMBL/GenBank/DDBJ databases">
        <title>Streptomyces marianii sp. nov., a novel marine actinomycete from southern coast of India.</title>
        <authorList>
            <person name="Iniyan A.M."/>
            <person name="Wink J."/>
            <person name="Ramprasad E."/>
            <person name="Ramana C.V."/>
            <person name="Bunk B."/>
            <person name="Sproer C."/>
            <person name="Joseph F.-J.R.S."/>
            <person name="Vincent S.G.P."/>
        </authorList>
    </citation>
    <scope>NUCLEOTIDE SEQUENCE [LARGE SCALE GENOMIC DNA]</scope>
    <source>
        <strain evidence="6 7">ICN19</strain>
    </source>
</reference>
<dbReference type="CDD" id="cd07377">
    <property type="entry name" value="WHTH_GntR"/>
    <property type="match status" value="2"/>
</dbReference>
<feature type="region of interest" description="Disordered" evidence="4">
    <location>
        <begin position="254"/>
        <end position="288"/>
    </location>
</feature>
<keyword evidence="2" id="KW-0238">DNA-binding</keyword>
<feature type="compositionally biased region" description="Polar residues" evidence="4">
    <location>
        <begin position="254"/>
        <end position="265"/>
    </location>
</feature>
<evidence type="ECO:0000259" key="5">
    <source>
        <dbReference type="PROSITE" id="PS50949"/>
    </source>
</evidence>
<dbReference type="InterPro" id="IPR000524">
    <property type="entry name" value="Tscrpt_reg_HTH_GntR"/>
</dbReference>
<gene>
    <name evidence="6" type="ORF">FEF34_39500</name>
</gene>
<accession>A0A5R9DTL2</accession>
<feature type="compositionally biased region" description="Basic and acidic residues" evidence="4">
    <location>
        <begin position="75"/>
        <end position="95"/>
    </location>
</feature>
<dbReference type="Pfam" id="PF00392">
    <property type="entry name" value="GntR"/>
    <property type="match status" value="2"/>
</dbReference>
<evidence type="ECO:0000256" key="1">
    <source>
        <dbReference type="ARBA" id="ARBA00023015"/>
    </source>
</evidence>
<feature type="domain" description="HTH gntR-type" evidence="5">
    <location>
        <begin position="10"/>
        <end position="78"/>
    </location>
</feature>
<dbReference type="InterPro" id="IPR036390">
    <property type="entry name" value="WH_DNA-bd_sf"/>
</dbReference>
<organism evidence="6 7">
    <name type="scientific">Streptomyces marianii</name>
    <dbReference type="NCBI Taxonomy" id="1817406"/>
    <lineage>
        <taxon>Bacteria</taxon>
        <taxon>Bacillati</taxon>
        <taxon>Actinomycetota</taxon>
        <taxon>Actinomycetes</taxon>
        <taxon>Kitasatosporales</taxon>
        <taxon>Streptomycetaceae</taxon>
        <taxon>Streptomyces</taxon>
    </lineage>
</organism>
<protein>
    <submittedName>
        <fullName evidence="6">GntR family transcriptional regulator</fullName>
    </submittedName>
</protein>
<dbReference type="AlphaFoldDB" id="A0A5R9DTL2"/>
<feature type="compositionally biased region" description="Low complexity" evidence="4">
    <location>
        <begin position="271"/>
        <end position="288"/>
    </location>
</feature>
<feature type="compositionally biased region" description="Basic and acidic residues" evidence="4">
    <location>
        <begin position="104"/>
        <end position="116"/>
    </location>
</feature>
<dbReference type="EMBL" id="VAWE01000002">
    <property type="protein sequence ID" value="TLQ39456.1"/>
    <property type="molecule type" value="Genomic_DNA"/>
</dbReference>
<dbReference type="InterPro" id="IPR036388">
    <property type="entry name" value="WH-like_DNA-bd_sf"/>
</dbReference>
<dbReference type="SMART" id="SM00345">
    <property type="entry name" value="HTH_GNTR"/>
    <property type="match status" value="2"/>
</dbReference>
<feature type="domain" description="HTH gntR-type" evidence="5">
    <location>
        <begin position="119"/>
        <end position="187"/>
    </location>
</feature>
<keyword evidence="1" id="KW-0805">Transcription regulation</keyword>
<keyword evidence="3" id="KW-0804">Transcription</keyword>
<dbReference type="GO" id="GO:0003677">
    <property type="term" value="F:DNA binding"/>
    <property type="evidence" value="ECO:0007669"/>
    <property type="project" value="UniProtKB-KW"/>
</dbReference>
<dbReference type="GO" id="GO:0003700">
    <property type="term" value="F:DNA-binding transcription factor activity"/>
    <property type="evidence" value="ECO:0007669"/>
    <property type="project" value="InterPro"/>
</dbReference>
<dbReference type="PANTHER" id="PTHR44846">
    <property type="entry name" value="MANNOSYL-D-GLYCERATE TRANSPORT/METABOLISM SYSTEM REPRESSOR MNGR-RELATED"/>
    <property type="match status" value="1"/>
</dbReference>
<evidence type="ECO:0000313" key="6">
    <source>
        <dbReference type="EMBL" id="TLQ39456.1"/>
    </source>
</evidence>
<sequence length="288" mass="31335">MPLPLETDSRPPFQQAAEVLRTAIFSGELPPGARIPSARILQRDFGVSSSTVQNALRVLKREGLVYSVLGRGSYVREHPGESKGEGATDAREVQHRGGGTAAPARERLRGHGVIADDPRPPYVQVAEILRSEIQAGRLVPGGRFPSARELQERFRIANSTAQNATRRLKEEGLVYTVKGRGAFVRTTKAARPDRGNRLSPSAPTGTPARDDAELVLALTAAKQRLTQAFTEYEQALTSYRALIQQAQTRQLNISDQATTTDTGLQNREDPQWTPTNTTTHPDTVPAGG</sequence>
<dbReference type="PANTHER" id="PTHR44846:SF17">
    <property type="entry name" value="GNTR-FAMILY TRANSCRIPTIONAL REGULATOR"/>
    <property type="match status" value="1"/>
</dbReference>
<comment type="caution">
    <text evidence="6">The sequence shown here is derived from an EMBL/GenBank/DDBJ whole genome shotgun (WGS) entry which is preliminary data.</text>
</comment>
<name>A0A5R9DTL2_9ACTN</name>
<keyword evidence="7" id="KW-1185">Reference proteome</keyword>
<dbReference type="Gene3D" id="1.10.10.10">
    <property type="entry name" value="Winged helix-like DNA-binding domain superfamily/Winged helix DNA-binding domain"/>
    <property type="match status" value="2"/>
</dbReference>
<dbReference type="GO" id="GO:0045892">
    <property type="term" value="P:negative regulation of DNA-templated transcription"/>
    <property type="evidence" value="ECO:0007669"/>
    <property type="project" value="TreeGrafter"/>
</dbReference>
<dbReference type="SUPFAM" id="SSF46785">
    <property type="entry name" value="Winged helix' DNA-binding domain"/>
    <property type="match status" value="2"/>
</dbReference>
<feature type="region of interest" description="Disordered" evidence="4">
    <location>
        <begin position="75"/>
        <end position="116"/>
    </location>
</feature>
<evidence type="ECO:0000313" key="7">
    <source>
        <dbReference type="Proteomes" id="UP000305921"/>
    </source>
</evidence>
<dbReference type="Proteomes" id="UP000305921">
    <property type="component" value="Unassembled WGS sequence"/>
</dbReference>
<evidence type="ECO:0000256" key="2">
    <source>
        <dbReference type="ARBA" id="ARBA00023125"/>
    </source>
</evidence>
<dbReference type="InterPro" id="IPR050679">
    <property type="entry name" value="Bact_HTH_transcr_reg"/>
</dbReference>
<proteinExistence type="predicted"/>
<dbReference type="OrthoDB" id="7363114at2"/>
<evidence type="ECO:0000256" key="4">
    <source>
        <dbReference type="SAM" id="MobiDB-lite"/>
    </source>
</evidence>
<evidence type="ECO:0000256" key="3">
    <source>
        <dbReference type="ARBA" id="ARBA00023163"/>
    </source>
</evidence>
<feature type="region of interest" description="Disordered" evidence="4">
    <location>
        <begin position="187"/>
        <end position="209"/>
    </location>
</feature>
<dbReference type="PROSITE" id="PS50949">
    <property type="entry name" value="HTH_GNTR"/>
    <property type="match status" value="2"/>
</dbReference>